<protein>
    <recommendedName>
        <fullName evidence="10">C3H1-type domain-containing protein</fullName>
    </recommendedName>
</protein>
<feature type="compositionally biased region" description="Low complexity" evidence="9">
    <location>
        <begin position="307"/>
        <end position="328"/>
    </location>
</feature>
<reference evidence="11 12" key="1">
    <citation type="submission" date="2016-08" db="EMBL/GenBank/DDBJ databases">
        <title>A Parts List for Fungal Cellulosomes Revealed by Comparative Genomics.</title>
        <authorList>
            <consortium name="DOE Joint Genome Institute"/>
            <person name="Haitjema C.H."/>
            <person name="Gilmore S.P."/>
            <person name="Henske J.K."/>
            <person name="Solomon K.V."/>
            <person name="De Groot R."/>
            <person name="Kuo A."/>
            <person name="Mondo S.J."/>
            <person name="Salamov A.A."/>
            <person name="Labutti K."/>
            <person name="Zhao Z."/>
            <person name="Chiniquy J."/>
            <person name="Barry K."/>
            <person name="Brewer H.M."/>
            <person name="Purvine S.O."/>
            <person name="Wright A.T."/>
            <person name="Boxma B."/>
            <person name="Van Alen T."/>
            <person name="Hackstein J.H."/>
            <person name="Baker S.E."/>
            <person name="Grigoriev I.V."/>
            <person name="O'Malley M.A."/>
        </authorList>
    </citation>
    <scope>NUCLEOTIDE SEQUENCE [LARGE SCALE GENOMIC DNA]</scope>
    <source>
        <strain evidence="11 12">G1</strain>
    </source>
</reference>
<evidence type="ECO:0000313" key="12">
    <source>
        <dbReference type="Proteomes" id="UP000193920"/>
    </source>
</evidence>
<evidence type="ECO:0000256" key="9">
    <source>
        <dbReference type="SAM" id="MobiDB-lite"/>
    </source>
</evidence>
<evidence type="ECO:0000259" key="10">
    <source>
        <dbReference type="PROSITE" id="PS50103"/>
    </source>
</evidence>
<evidence type="ECO:0000256" key="2">
    <source>
        <dbReference type="ARBA" id="ARBA00008423"/>
    </source>
</evidence>
<dbReference type="GO" id="GO:0043488">
    <property type="term" value="P:regulation of mRNA stability"/>
    <property type="evidence" value="ECO:0007669"/>
    <property type="project" value="InterPro"/>
</dbReference>
<evidence type="ECO:0000256" key="6">
    <source>
        <dbReference type="ARBA" id="ARBA00022833"/>
    </source>
</evidence>
<dbReference type="AlphaFoldDB" id="A0A1Y2AP21"/>
<dbReference type="EMBL" id="MCOG01000224">
    <property type="protein sequence ID" value="ORY24236.1"/>
    <property type="molecule type" value="Genomic_DNA"/>
</dbReference>
<dbReference type="InterPro" id="IPR040366">
    <property type="entry name" value="Nab2/ZC3H14"/>
</dbReference>
<dbReference type="Pfam" id="PF14608">
    <property type="entry name" value="zf-CCCH_2"/>
    <property type="match status" value="5"/>
</dbReference>
<dbReference type="GO" id="GO:0005737">
    <property type="term" value="C:cytoplasm"/>
    <property type="evidence" value="ECO:0007669"/>
    <property type="project" value="TreeGrafter"/>
</dbReference>
<dbReference type="PANTHER" id="PTHR14738">
    <property type="entry name" value="ZINC FINGER CCCH DOMAIN-CONTAINING PROTEIN 14"/>
    <property type="match status" value="1"/>
</dbReference>
<name>A0A1Y2AP21_9FUNG</name>
<dbReference type="Gene3D" id="4.10.1000.40">
    <property type="match status" value="2"/>
</dbReference>
<evidence type="ECO:0000256" key="7">
    <source>
        <dbReference type="ARBA" id="ARBA00023242"/>
    </source>
</evidence>
<feature type="region of interest" description="Disordered" evidence="9">
    <location>
        <begin position="276"/>
        <end position="328"/>
    </location>
</feature>
<dbReference type="InterPro" id="IPR000571">
    <property type="entry name" value="Znf_CCCH"/>
</dbReference>
<dbReference type="PROSITE" id="PS50103">
    <property type="entry name" value="ZF_C3H1"/>
    <property type="match status" value="1"/>
</dbReference>
<keyword evidence="5 8" id="KW-0863">Zinc-finger</keyword>
<feature type="compositionally biased region" description="Polar residues" evidence="9">
    <location>
        <begin position="240"/>
        <end position="249"/>
    </location>
</feature>
<evidence type="ECO:0000256" key="4">
    <source>
        <dbReference type="ARBA" id="ARBA00022737"/>
    </source>
</evidence>
<keyword evidence="4" id="KW-0677">Repeat</keyword>
<comment type="caution">
    <text evidence="11">The sequence shown here is derived from an EMBL/GenBank/DDBJ whole genome shotgun (WGS) entry which is preliminary data.</text>
</comment>
<keyword evidence="7" id="KW-0539">Nucleus</keyword>
<evidence type="ECO:0000256" key="3">
    <source>
        <dbReference type="ARBA" id="ARBA00022723"/>
    </source>
</evidence>
<keyword evidence="12" id="KW-1185">Reference proteome</keyword>
<evidence type="ECO:0000256" key="8">
    <source>
        <dbReference type="PROSITE-ProRule" id="PRU00723"/>
    </source>
</evidence>
<dbReference type="STRING" id="1754190.A0A1Y2AP21"/>
<evidence type="ECO:0000256" key="1">
    <source>
        <dbReference type="ARBA" id="ARBA00004123"/>
    </source>
</evidence>
<feature type="compositionally biased region" description="Basic and acidic residues" evidence="9">
    <location>
        <begin position="229"/>
        <end position="239"/>
    </location>
</feature>
<keyword evidence="6 8" id="KW-0862">Zinc</keyword>
<proteinExistence type="inferred from homology"/>
<dbReference type="GO" id="GO:0008270">
    <property type="term" value="F:zinc ion binding"/>
    <property type="evidence" value="ECO:0007669"/>
    <property type="project" value="UniProtKB-KW"/>
</dbReference>
<evidence type="ECO:0000256" key="5">
    <source>
        <dbReference type="ARBA" id="ARBA00022771"/>
    </source>
</evidence>
<organism evidence="11 12">
    <name type="scientific">Neocallimastix californiae</name>
    <dbReference type="NCBI Taxonomy" id="1754190"/>
    <lineage>
        <taxon>Eukaryota</taxon>
        <taxon>Fungi</taxon>
        <taxon>Fungi incertae sedis</taxon>
        <taxon>Chytridiomycota</taxon>
        <taxon>Chytridiomycota incertae sedis</taxon>
        <taxon>Neocallimastigomycetes</taxon>
        <taxon>Neocallimastigales</taxon>
        <taxon>Neocallimastigaceae</taxon>
        <taxon>Neocallimastix</taxon>
    </lineage>
</organism>
<comment type="subcellular location">
    <subcellularLocation>
        <location evidence="1">Nucleus</location>
    </subcellularLocation>
</comment>
<comment type="similarity">
    <text evidence="2">Belongs to the ZC3H14 family.</text>
</comment>
<feature type="compositionally biased region" description="Low complexity" evidence="9">
    <location>
        <begin position="211"/>
        <end position="226"/>
    </location>
</feature>
<feature type="zinc finger region" description="C3H1-type" evidence="8">
    <location>
        <begin position="357"/>
        <end position="391"/>
    </location>
</feature>
<dbReference type="GO" id="GO:0005634">
    <property type="term" value="C:nucleus"/>
    <property type="evidence" value="ECO:0007669"/>
    <property type="project" value="UniProtKB-SubCell"/>
</dbReference>
<sequence>MSEFFSKIDDSNQTVLQQSIKKKLIENNYQNDPDDNNMAEYVKILINTDVTKDDVYRELKDVIENLQYSFVDWLYEENEKYVNNISADEKDKNSMGVDDNINYSINEKNKNKKRNMDEVNENSKLKSIIRPISPFEEESQPKKKVKINNNINDNNSKKIIRPISPFDENKKKPKYVTIRNSVNDVVDEDEILRKRRLRFQNEFSIEKSNHNKNQNQSQINKNQKNSNHSRKENDMRDNNNKINDSNKQTEIQIANIHKRKMNNENKNDNLQNKHATYSKKHSNTGNNEKLYDKKHKNNRNQKETTDDNNNNNNSDNNTNNNNYNSNNYVNSTNVNFDDNIDLDQMEEKPVRCVFWPNCTKPDCKFWHPKEICKKFPNCPDNDKCLYIHPQVSTTTVFSKFNPYMSYPSVASIAIPCKYGIHCTKINCPYFHSNQVIMPGVDLTKFEDTRSLILCHYYPNCLNANCPFYHPPNPAKTGKGNAEETTNNNETTNISSTENIVKLIPNFSAVYDITKSKIPCRYEPNCNRPNCPYLHTLNSQVNANKHISERGFALDVETEKVLPNKEINKDNVKLSNNIISNINSFQNESNFETTENVDIPSETIDNAVDNLNDQVELESFTKDDS</sequence>
<dbReference type="GO" id="GO:0008143">
    <property type="term" value="F:poly(A) binding"/>
    <property type="evidence" value="ECO:0007669"/>
    <property type="project" value="InterPro"/>
</dbReference>
<accession>A0A1Y2AP21</accession>
<feature type="domain" description="C3H1-type" evidence="10">
    <location>
        <begin position="357"/>
        <end position="391"/>
    </location>
</feature>
<dbReference type="SMART" id="SM00356">
    <property type="entry name" value="ZnF_C3H1"/>
    <property type="match status" value="3"/>
</dbReference>
<dbReference type="Proteomes" id="UP000193920">
    <property type="component" value="Unassembled WGS sequence"/>
</dbReference>
<gene>
    <name evidence="11" type="ORF">LY90DRAFT_675244</name>
</gene>
<dbReference type="OrthoDB" id="438553at2759"/>
<evidence type="ECO:0000313" key="11">
    <source>
        <dbReference type="EMBL" id="ORY24236.1"/>
    </source>
</evidence>
<feature type="region of interest" description="Disordered" evidence="9">
    <location>
        <begin position="137"/>
        <end position="169"/>
    </location>
</feature>
<keyword evidence="3 8" id="KW-0479">Metal-binding</keyword>
<dbReference type="PANTHER" id="PTHR14738:SF29">
    <property type="entry name" value="ZINC FINGER CCCH DOMAIN-CONTAINING PROTEIN 14"/>
    <property type="match status" value="1"/>
</dbReference>
<feature type="region of interest" description="Disordered" evidence="9">
    <location>
        <begin position="204"/>
        <end position="249"/>
    </location>
</feature>